<dbReference type="RefSeq" id="WP_006972862.1">
    <property type="nucleotide sequence ID" value="NZ_ABCS01000037.1"/>
</dbReference>
<evidence type="ECO:0000256" key="2">
    <source>
        <dbReference type="ARBA" id="ARBA00023015"/>
    </source>
</evidence>
<feature type="domain" description="RNA polymerase sigma factor 70 region 4 type 2" evidence="7">
    <location>
        <begin position="116"/>
        <end position="168"/>
    </location>
</feature>
<keyword evidence="4" id="KW-0238">DNA-binding</keyword>
<comment type="caution">
    <text evidence="8">The sequence shown here is derived from an EMBL/GenBank/DDBJ whole genome shotgun (WGS) entry which is preliminary data.</text>
</comment>
<dbReference type="eggNOG" id="COG1595">
    <property type="taxonomic scope" value="Bacteria"/>
</dbReference>
<evidence type="ECO:0000256" key="3">
    <source>
        <dbReference type="ARBA" id="ARBA00023082"/>
    </source>
</evidence>
<dbReference type="STRING" id="391625.PPSIR1_19259"/>
<keyword evidence="3" id="KW-0731">Sigma factor</keyword>
<keyword evidence="9" id="KW-1185">Reference proteome</keyword>
<dbReference type="SUPFAM" id="SSF88946">
    <property type="entry name" value="Sigma2 domain of RNA polymerase sigma factors"/>
    <property type="match status" value="1"/>
</dbReference>
<keyword evidence="5" id="KW-0804">Transcription</keyword>
<gene>
    <name evidence="8" type="ORF">PPSIR1_19259</name>
</gene>
<dbReference type="PANTHER" id="PTHR43133">
    <property type="entry name" value="RNA POLYMERASE ECF-TYPE SIGMA FACTO"/>
    <property type="match status" value="1"/>
</dbReference>
<dbReference type="Pfam" id="PF04542">
    <property type="entry name" value="Sigma70_r2"/>
    <property type="match status" value="1"/>
</dbReference>
<dbReference type="EMBL" id="ABCS01000037">
    <property type="protein sequence ID" value="EDM77979.1"/>
    <property type="molecule type" value="Genomic_DNA"/>
</dbReference>
<protein>
    <submittedName>
        <fullName evidence="8">RNA polymerase ECF-type sigma factor</fullName>
    </submittedName>
</protein>
<feature type="domain" description="RNA polymerase sigma-70 region 2" evidence="6">
    <location>
        <begin position="41"/>
        <end position="87"/>
    </location>
</feature>
<dbReference type="GO" id="GO:0016987">
    <property type="term" value="F:sigma factor activity"/>
    <property type="evidence" value="ECO:0007669"/>
    <property type="project" value="UniProtKB-KW"/>
</dbReference>
<dbReference type="AlphaFoldDB" id="A6G817"/>
<dbReference type="Proteomes" id="UP000005801">
    <property type="component" value="Unassembled WGS sequence"/>
</dbReference>
<keyword evidence="2" id="KW-0805">Transcription regulation</keyword>
<reference evidence="8 9" key="1">
    <citation type="submission" date="2007-06" db="EMBL/GenBank/DDBJ databases">
        <authorList>
            <person name="Shimkets L."/>
            <person name="Ferriera S."/>
            <person name="Johnson J."/>
            <person name="Kravitz S."/>
            <person name="Beeson K."/>
            <person name="Sutton G."/>
            <person name="Rogers Y.-H."/>
            <person name="Friedman R."/>
            <person name="Frazier M."/>
            <person name="Venter J.C."/>
        </authorList>
    </citation>
    <scope>NUCLEOTIDE SEQUENCE [LARGE SCALE GENOMIC DNA]</scope>
    <source>
        <strain evidence="8 9">SIR-1</strain>
    </source>
</reference>
<proteinExistence type="inferred from homology"/>
<dbReference type="InterPro" id="IPR013249">
    <property type="entry name" value="RNA_pol_sigma70_r4_t2"/>
</dbReference>
<accession>A6G817</accession>
<dbReference type="Pfam" id="PF08281">
    <property type="entry name" value="Sigma70_r4_2"/>
    <property type="match status" value="1"/>
</dbReference>
<dbReference type="CDD" id="cd06171">
    <property type="entry name" value="Sigma70_r4"/>
    <property type="match status" value="1"/>
</dbReference>
<dbReference type="Gene3D" id="1.10.1740.10">
    <property type="match status" value="1"/>
</dbReference>
<dbReference type="NCBIfam" id="TIGR02937">
    <property type="entry name" value="sigma70-ECF"/>
    <property type="match status" value="1"/>
</dbReference>
<organism evidence="8 9">
    <name type="scientific">Plesiocystis pacifica SIR-1</name>
    <dbReference type="NCBI Taxonomy" id="391625"/>
    <lineage>
        <taxon>Bacteria</taxon>
        <taxon>Pseudomonadati</taxon>
        <taxon>Myxococcota</taxon>
        <taxon>Polyangia</taxon>
        <taxon>Nannocystales</taxon>
        <taxon>Nannocystaceae</taxon>
        <taxon>Plesiocystis</taxon>
    </lineage>
</organism>
<evidence type="ECO:0000313" key="9">
    <source>
        <dbReference type="Proteomes" id="UP000005801"/>
    </source>
</evidence>
<comment type="similarity">
    <text evidence="1">Belongs to the sigma-70 factor family. ECF subfamily.</text>
</comment>
<dbReference type="InterPro" id="IPR036388">
    <property type="entry name" value="WH-like_DNA-bd_sf"/>
</dbReference>
<dbReference type="Gene3D" id="1.10.10.10">
    <property type="entry name" value="Winged helix-like DNA-binding domain superfamily/Winged helix DNA-binding domain"/>
    <property type="match status" value="1"/>
</dbReference>
<evidence type="ECO:0000256" key="4">
    <source>
        <dbReference type="ARBA" id="ARBA00023125"/>
    </source>
</evidence>
<dbReference type="InterPro" id="IPR013325">
    <property type="entry name" value="RNA_pol_sigma_r2"/>
</dbReference>
<evidence type="ECO:0000259" key="6">
    <source>
        <dbReference type="Pfam" id="PF04542"/>
    </source>
</evidence>
<name>A6G817_9BACT</name>
<dbReference type="OrthoDB" id="5516273at2"/>
<dbReference type="InterPro" id="IPR014284">
    <property type="entry name" value="RNA_pol_sigma-70_dom"/>
</dbReference>
<dbReference type="InterPro" id="IPR039425">
    <property type="entry name" value="RNA_pol_sigma-70-like"/>
</dbReference>
<evidence type="ECO:0000259" key="7">
    <source>
        <dbReference type="Pfam" id="PF08281"/>
    </source>
</evidence>
<dbReference type="GO" id="GO:0006352">
    <property type="term" value="P:DNA-templated transcription initiation"/>
    <property type="evidence" value="ECO:0007669"/>
    <property type="project" value="InterPro"/>
</dbReference>
<sequence length="206" mass="24007">MDTDFRLLERWREGDGEAGSELLARHFNTLRVYFLARVPHRQIEDLIQEVFLRMVEALERFEGRSSVRTYLLRIARNVVLETYRAKGNFDEFHDSQYALGGRNFASLCVENDERLQLLLDAMQQIPLRQQDLLECHYFHGLSMAELAELFELKVGTVKSRMSSARRALLQAFVALLGEDSSDWSDAILEERLERAREAVLKGKRRD</sequence>
<dbReference type="GO" id="GO:0003677">
    <property type="term" value="F:DNA binding"/>
    <property type="evidence" value="ECO:0007669"/>
    <property type="project" value="UniProtKB-KW"/>
</dbReference>
<evidence type="ECO:0000256" key="5">
    <source>
        <dbReference type="ARBA" id="ARBA00023163"/>
    </source>
</evidence>
<evidence type="ECO:0000256" key="1">
    <source>
        <dbReference type="ARBA" id="ARBA00010641"/>
    </source>
</evidence>
<dbReference type="PANTHER" id="PTHR43133:SF8">
    <property type="entry name" value="RNA POLYMERASE SIGMA FACTOR HI_1459-RELATED"/>
    <property type="match status" value="1"/>
</dbReference>
<dbReference type="InterPro" id="IPR007627">
    <property type="entry name" value="RNA_pol_sigma70_r2"/>
</dbReference>
<dbReference type="InterPro" id="IPR013324">
    <property type="entry name" value="RNA_pol_sigma_r3/r4-like"/>
</dbReference>
<evidence type="ECO:0000313" key="8">
    <source>
        <dbReference type="EMBL" id="EDM77979.1"/>
    </source>
</evidence>
<dbReference type="SUPFAM" id="SSF88659">
    <property type="entry name" value="Sigma3 and sigma4 domains of RNA polymerase sigma factors"/>
    <property type="match status" value="1"/>
</dbReference>